<comment type="caution">
    <text evidence="1">The sequence shown here is derived from an EMBL/GenBank/DDBJ whole genome shotgun (WGS) entry which is preliminary data.</text>
</comment>
<protein>
    <submittedName>
        <fullName evidence="1">Uncharacterized protein</fullName>
    </submittedName>
</protein>
<evidence type="ECO:0000313" key="1">
    <source>
        <dbReference type="EMBL" id="GAI15472.1"/>
    </source>
</evidence>
<sequence>MITSKTFLFTSISDMSGEYTFRFSPFQGTIFFQHELNLTVYNPRGKYTLTLHDANIQLPYSKQIFVFTDPTEERTGRVGFGTLHIQAKDVKADSITVR</sequence>
<organism evidence="1">
    <name type="scientific">marine sediment metagenome</name>
    <dbReference type="NCBI Taxonomy" id="412755"/>
    <lineage>
        <taxon>unclassified sequences</taxon>
        <taxon>metagenomes</taxon>
        <taxon>ecological metagenomes</taxon>
    </lineage>
</organism>
<dbReference type="AlphaFoldDB" id="X1L853"/>
<name>X1L853_9ZZZZ</name>
<gene>
    <name evidence="1" type="ORF">S06H3_18513</name>
</gene>
<reference evidence="1" key="1">
    <citation type="journal article" date="2014" name="Front. Microbiol.">
        <title>High frequency of phylogenetically diverse reductive dehalogenase-homologous genes in deep subseafloor sedimentary metagenomes.</title>
        <authorList>
            <person name="Kawai M."/>
            <person name="Futagami T."/>
            <person name="Toyoda A."/>
            <person name="Takaki Y."/>
            <person name="Nishi S."/>
            <person name="Hori S."/>
            <person name="Arai W."/>
            <person name="Tsubouchi T."/>
            <person name="Morono Y."/>
            <person name="Uchiyama I."/>
            <person name="Ito T."/>
            <person name="Fujiyama A."/>
            <person name="Inagaki F."/>
            <person name="Takami H."/>
        </authorList>
    </citation>
    <scope>NUCLEOTIDE SEQUENCE</scope>
    <source>
        <strain evidence="1">Expedition CK06-06</strain>
    </source>
</reference>
<feature type="non-terminal residue" evidence="1">
    <location>
        <position position="98"/>
    </location>
</feature>
<proteinExistence type="predicted"/>
<dbReference type="EMBL" id="BARV01009373">
    <property type="protein sequence ID" value="GAI15472.1"/>
    <property type="molecule type" value="Genomic_DNA"/>
</dbReference>
<accession>X1L853</accession>